<dbReference type="SUPFAM" id="SSF100950">
    <property type="entry name" value="NagB/RpiA/CoA transferase-like"/>
    <property type="match status" value="1"/>
</dbReference>
<keyword evidence="2" id="KW-0805">Transcription regulation</keyword>
<dbReference type="PANTHER" id="PTHR34294:SF1">
    <property type="entry name" value="TRANSCRIPTIONAL REGULATOR LSRR"/>
    <property type="match status" value="1"/>
</dbReference>
<dbReference type="PANTHER" id="PTHR34294">
    <property type="entry name" value="TRANSCRIPTIONAL REGULATOR-RELATED"/>
    <property type="match status" value="1"/>
</dbReference>
<evidence type="ECO:0000256" key="2">
    <source>
        <dbReference type="ARBA" id="ARBA00023015"/>
    </source>
</evidence>
<dbReference type="Proteomes" id="UP001555826">
    <property type="component" value="Unassembled WGS sequence"/>
</dbReference>
<dbReference type="RefSeq" id="WP_367637191.1">
    <property type="nucleotide sequence ID" value="NZ_JBFNQN010000004.1"/>
</dbReference>
<keyword evidence="7" id="KW-1185">Reference proteome</keyword>
<comment type="similarity">
    <text evidence="1">Belongs to the SorC transcriptional regulatory family.</text>
</comment>
<dbReference type="InterPro" id="IPR051054">
    <property type="entry name" value="SorC_transcr_regulators"/>
</dbReference>
<evidence type="ECO:0000313" key="6">
    <source>
        <dbReference type="EMBL" id="MEW9264474.1"/>
    </source>
</evidence>
<comment type="caution">
    <text evidence="6">The sequence shown here is derived from an EMBL/GenBank/DDBJ whole genome shotgun (WGS) entry which is preliminary data.</text>
</comment>
<dbReference type="InterPro" id="IPR037171">
    <property type="entry name" value="NagB/RpiA_transferase-like"/>
</dbReference>
<dbReference type="InterPro" id="IPR007324">
    <property type="entry name" value="Sugar-bd_dom_put"/>
</dbReference>
<evidence type="ECO:0000313" key="7">
    <source>
        <dbReference type="Proteomes" id="UP001555826"/>
    </source>
</evidence>
<dbReference type="Pfam" id="PF04198">
    <property type="entry name" value="Sugar-bind"/>
    <property type="match status" value="1"/>
</dbReference>
<keyword evidence="3" id="KW-0238">DNA-binding</keyword>
<evidence type="ECO:0000256" key="3">
    <source>
        <dbReference type="ARBA" id="ARBA00023125"/>
    </source>
</evidence>
<protein>
    <submittedName>
        <fullName evidence="6">Sugar-binding domain-containing protein</fullName>
    </submittedName>
</protein>
<organism evidence="6 7">
    <name type="scientific">Kineococcus endophyticus</name>
    <dbReference type="NCBI Taxonomy" id="1181883"/>
    <lineage>
        <taxon>Bacteria</taxon>
        <taxon>Bacillati</taxon>
        <taxon>Actinomycetota</taxon>
        <taxon>Actinomycetes</taxon>
        <taxon>Kineosporiales</taxon>
        <taxon>Kineosporiaceae</taxon>
        <taxon>Kineococcus</taxon>
    </lineage>
</organism>
<accession>A0ABV3P4B7</accession>
<dbReference type="InterPro" id="IPR036388">
    <property type="entry name" value="WH-like_DNA-bd_sf"/>
</dbReference>
<reference evidence="6 7" key="1">
    <citation type="submission" date="2024-07" db="EMBL/GenBank/DDBJ databases">
        <authorList>
            <person name="Thanompreechachai J."/>
            <person name="Duangmal K."/>
        </authorList>
    </citation>
    <scope>NUCLEOTIDE SEQUENCE [LARGE SCALE GENOMIC DNA]</scope>
    <source>
        <strain evidence="6 7">KCTC 19886</strain>
    </source>
</reference>
<evidence type="ECO:0000259" key="5">
    <source>
        <dbReference type="Pfam" id="PF04198"/>
    </source>
</evidence>
<feature type="domain" description="Sugar-binding" evidence="5">
    <location>
        <begin position="76"/>
        <end position="322"/>
    </location>
</feature>
<dbReference type="EMBL" id="JBFNQN010000004">
    <property type="protein sequence ID" value="MEW9264474.1"/>
    <property type="molecule type" value="Genomic_DNA"/>
</dbReference>
<sequence>MPKTSVRTGTAGRPSLGAQALAAVVARRFFVEGLTKVEIARQLGISRFKVARLLTEAQESGLVQIQVVTPSSLDGDLAEAVRAEFGLRAAYVVRTGEETLVGQRRVVAEFTAGLLEESVTADDVVGLAWGRTISLLTDALGADLGCRFVQLAGALPRPDVEGSAVDLVRRAADATRSSATTFYAPLAVPDAATAEGLRSQSGISEALAELDRLTKAVVSVGAWRPGESTALDSLGTADQEALTAAGVVAEVTGVLVGRDGREVDALADRVIGVTGAQLKATPDVTAMACGDLPARADATASVLRSGMVSTLVTHASHARAVLDSDR</sequence>
<evidence type="ECO:0000256" key="1">
    <source>
        <dbReference type="ARBA" id="ARBA00010466"/>
    </source>
</evidence>
<keyword evidence="4" id="KW-0804">Transcription</keyword>
<proteinExistence type="inferred from homology"/>
<evidence type="ECO:0000256" key="4">
    <source>
        <dbReference type="ARBA" id="ARBA00023163"/>
    </source>
</evidence>
<dbReference type="Gene3D" id="1.10.10.10">
    <property type="entry name" value="Winged helix-like DNA-binding domain superfamily/Winged helix DNA-binding domain"/>
    <property type="match status" value="1"/>
</dbReference>
<name>A0ABV3P4B7_9ACTN</name>
<dbReference type="Gene3D" id="3.40.50.1360">
    <property type="match status" value="1"/>
</dbReference>
<gene>
    <name evidence="6" type="ORF">AB1207_06920</name>
</gene>